<gene>
    <name evidence="1" type="primary">106052917</name>
</gene>
<sequence length="142" mass="16741">MNEINLQLQGKILTLVDTKQINVSFIEKLNLFYHNISRNEFYNLPGLALLTNELLPEDIDVYATHLKMLKEEMTTRFQDVINLKIETWMIHPFETSVTDVQVDLQEEMVELQKDITSPMNFKRGGTEEMWLQRIVPVKYPKL</sequence>
<dbReference type="PANTHER" id="PTHR45913:SF5">
    <property type="entry name" value="GENERAL TRANSCRIPTION FACTOR II-I REPEAT DOMAIN-CONTAINING PROTEIN 2A-LIKE PROTEIN"/>
    <property type="match status" value="1"/>
</dbReference>
<reference evidence="1" key="1">
    <citation type="submission" date="2020-05" db="UniProtKB">
        <authorList>
            <consortium name="EnsemblMetazoa"/>
        </authorList>
    </citation>
    <scope>IDENTIFICATION</scope>
    <source>
        <strain evidence="1">BB02</strain>
    </source>
</reference>
<name>A0A2C9KQF9_BIOGL</name>
<evidence type="ECO:0000313" key="2">
    <source>
        <dbReference type="Proteomes" id="UP000076420"/>
    </source>
</evidence>
<dbReference type="RefSeq" id="XP_013063833.2">
    <property type="nucleotide sequence ID" value="XM_013208379.2"/>
</dbReference>
<dbReference type="PANTHER" id="PTHR45913">
    <property type="entry name" value="EPM2A-INTERACTING PROTEIN 1"/>
    <property type="match status" value="1"/>
</dbReference>
<dbReference type="OrthoDB" id="6587173at2759"/>
<accession>A0A2C9KQF9</accession>
<organism evidence="1 2">
    <name type="scientific">Biomphalaria glabrata</name>
    <name type="common">Bloodfluke planorb</name>
    <name type="synonym">Freshwater snail</name>
    <dbReference type="NCBI Taxonomy" id="6526"/>
    <lineage>
        <taxon>Eukaryota</taxon>
        <taxon>Metazoa</taxon>
        <taxon>Spiralia</taxon>
        <taxon>Lophotrochozoa</taxon>
        <taxon>Mollusca</taxon>
        <taxon>Gastropoda</taxon>
        <taxon>Heterobranchia</taxon>
        <taxon>Euthyneura</taxon>
        <taxon>Panpulmonata</taxon>
        <taxon>Hygrophila</taxon>
        <taxon>Lymnaeoidea</taxon>
        <taxon>Planorbidae</taxon>
        <taxon>Biomphalaria</taxon>
    </lineage>
</organism>
<dbReference type="Proteomes" id="UP000076420">
    <property type="component" value="Unassembled WGS sequence"/>
</dbReference>
<evidence type="ECO:0000313" key="1">
    <source>
        <dbReference type="EnsemblMetazoa" id="BGLB022400-PA"/>
    </source>
</evidence>
<dbReference type="VEuPathDB" id="VectorBase:BGLAX_032299"/>
<dbReference type="AlphaFoldDB" id="A0A2C9KQF9"/>
<dbReference type="EnsemblMetazoa" id="BGLB022400-RA">
    <property type="protein sequence ID" value="BGLB022400-PA"/>
    <property type="gene ID" value="BGLB022400"/>
</dbReference>
<dbReference type="KEGG" id="bgt:106052917"/>
<dbReference type="VEuPathDB" id="VectorBase:BGLB022400"/>
<protein>
    <submittedName>
        <fullName evidence="1">Uncharacterized protein</fullName>
    </submittedName>
</protein>
<proteinExistence type="predicted"/>